<dbReference type="Gene3D" id="2.102.10.10">
    <property type="entry name" value="Rieske [2Fe-2S] iron-sulphur domain"/>
    <property type="match status" value="1"/>
</dbReference>
<evidence type="ECO:0000256" key="1">
    <source>
        <dbReference type="ARBA" id="ARBA00022714"/>
    </source>
</evidence>
<protein>
    <submittedName>
        <fullName evidence="7">Rieske domain-containing protein</fullName>
    </submittedName>
</protein>
<gene>
    <name evidence="7" type="ORF">BaOVIS_010580</name>
</gene>
<dbReference type="Proteomes" id="UP001057455">
    <property type="component" value="Unassembled WGS sequence"/>
</dbReference>
<dbReference type="AlphaFoldDB" id="A0A9W5WUA2"/>
<comment type="caution">
    <text evidence="7">The sequence shown here is derived from an EMBL/GenBank/DDBJ whole genome shotgun (WGS) entry which is preliminary data.</text>
</comment>
<name>A0A9W5WUA2_BABOV</name>
<comment type="cofactor">
    <cofactor evidence="5">
        <name>[2Fe-2S] cluster</name>
        <dbReference type="ChEBI" id="CHEBI:190135"/>
    </cofactor>
</comment>
<feature type="domain" description="Rieske" evidence="6">
    <location>
        <begin position="1"/>
        <end position="92"/>
    </location>
</feature>
<reference evidence="7" key="1">
    <citation type="submission" date="2019-12" db="EMBL/GenBank/DDBJ databases">
        <title>Genome sequence of Babesia ovis.</title>
        <authorList>
            <person name="Yamagishi J."/>
            <person name="Sevinc F."/>
            <person name="Xuan X."/>
        </authorList>
    </citation>
    <scope>NUCLEOTIDE SEQUENCE</scope>
    <source>
        <strain evidence="7">Selcuk</strain>
    </source>
</reference>
<evidence type="ECO:0000256" key="3">
    <source>
        <dbReference type="ARBA" id="ARBA00023004"/>
    </source>
</evidence>
<dbReference type="SUPFAM" id="SSF50022">
    <property type="entry name" value="ISP domain"/>
    <property type="match status" value="1"/>
</dbReference>
<keyword evidence="3" id="KW-0408">Iron</keyword>
<keyword evidence="2" id="KW-0479">Metal-binding</keyword>
<evidence type="ECO:0000256" key="2">
    <source>
        <dbReference type="ARBA" id="ARBA00022723"/>
    </source>
</evidence>
<keyword evidence="1" id="KW-0001">2Fe-2S</keyword>
<keyword evidence="4" id="KW-0411">Iron-sulfur</keyword>
<evidence type="ECO:0000259" key="6">
    <source>
        <dbReference type="PROSITE" id="PS51296"/>
    </source>
</evidence>
<dbReference type="GO" id="GO:0051537">
    <property type="term" value="F:2 iron, 2 sulfur cluster binding"/>
    <property type="evidence" value="ECO:0007669"/>
    <property type="project" value="UniProtKB-KW"/>
</dbReference>
<evidence type="ECO:0000256" key="4">
    <source>
        <dbReference type="ARBA" id="ARBA00023014"/>
    </source>
</evidence>
<dbReference type="GO" id="GO:0046872">
    <property type="term" value="F:metal ion binding"/>
    <property type="evidence" value="ECO:0007669"/>
    <property type="project" value="UniProtKB-KW"/>
</dbReference>
<sequence length="134" mass="14969">MSNVSQFSHRPKRVIISGRSVAIFCHNGQFFALDANCYHSAGPLEKHTGDIEDINGEPCVRCPLHQYIISLSSGHSFYEAVDIQRHYGGISIRSLGYRSKGPKQRCHKTKVQDGRLLVCLSAGPELESDRYAHL</sequence>
<organism evidence="7 8">
    <name type="scientific">Babesia ovis</name>
    <dbReference type="NCBI Taxonomy" id="5869"/>
    <lineage>
        <taxon>Eukaryota</taxon>
        <taxon>Sar</taxon>
        <taxon>Alveolata</taxon>
        <taxon>Apicomplexa</taxon>
        <taxon>Aconoidasida</taxon>
        <taxon>Piroplasmida</taxon>
        <taxon>Babesiidae</taxon>
        <taxon>Babesia</taxon>
    </lineage>
</organism>
<evidence type="ECO:0000313" key="7">
    <source>
        <dbReference type="EMBL" id="GFE53654.1"/>
    </source>
</evidence>
<dbReference type="InterPro" id="IPR036922">
    <property type="entry name" value="Rieske_2Fe-2S_sf"/>
</dbReference>
<proteinExistence type="predicted"/>
<dbReference type="PANTHER" id="PTHR21496:SF0">
    <property type="entry name" value="RIESKE DOMAIN-CONTAINING PROTEIN"/>
    <property type="match status" value="1"/>
</dbReference>
<accession>A0A9W5WUA2</accession>
<dbReference type="InterPro" id="IPR017941">
    <property type="entry name" value="Rieske_2Fe-2S"/>
</dbReference>
<keyword evidence="8" id="KW-1185">Reference proteome</keyword>
<evidence type="ECO:0000256" key="5">
    <source>
        <dbReference type="ARBA" id="ARBA00034078"/>
    </source>
</evidence>
<dbReference type="InterPro" id="IPR054716">
    <property type="entry name" value="Sol_Rieske_ferrdox_dom"/>
</dbReference>
<evidence type="ECO:0000313" key="8">
    <source>
        <dbReference type="Proteomes" id="UP001057455"/>
    </source>
</evidence>
<dbReference type="PANTHER" id="PTHR21496">
    <property type="entry name" value="FERREDOXIN-RELATED"/>
    <property type="match status" value="1"/>
</dbReference>
<dbReference type="Pfam" id="PF22543">
    <property type="entry name" value="Rieske_4"/>
    <property type="match status" value="1"/>
</dbReference>
<dbReference type="PROSITE" id="PS51296">
    <property type="entry name" value="RIESKE"/>
    <property type="match status" value="1"/>
</dbReference>
<dbReference type="OrthoDB" id="426882at2759"/>
<dbReference type="EMBL" id="BLIY01000007">
    <property type="protein sequence ID" value="GFE53654.1"/>
    <property type="molecule type" value="Genomic_DNA"/>
</dbReference>